<keyword evidence="2" id="KW-1185">Reference proteome</keyword>
<dbReference type="AlphaFoldDB" id="A0A3A8ENB9"/>
<evidence type="ECO:0000313" key="1">
    <source>
        <dbReference type="EMBL" id="RKG34986.1"/>
    </source>
</evidence>
<accession>A0A3A8ENB9</accession>
<proteinExistence type="predicted"/>
<sequence>TNNLFFSLIPLIWLQAILVWQHNILLRGALTIGEIYHDENMVFGPAMVEAYELESKVAEFPRIILHDKIEADYEQWLAEVRATDDQERIYDLENEKNYTFKPKGLLTKDNDGHYYVDYLEKFAGEMDNPENYVNFIAHIESFIEPYLKPDTAPSILKKYIWLYEKIQKIKTQMSSS</sequence>
<evidence type="ECO:0000313" key="2">
    <source>
        <dbReference type="Proteomes" id="UP000280405"/>
    </source>
</evidence>
<reference evidence="1 2" key="1">
    <citation type="submission" date="2018-09" db="EMBL/GenBank/DDBJ databases">
        <title>The draft genome of Acinetobacter spp. strains.</title>
        <authorList>
            <person name="Qin J."/>
            <person name="Feng Y."/>
            <person name="Zong Z."/>
        </authorList>
    </citation>
    <scope>NUCLEOTIDE SEQUENCE [LARGE SCALE GENOMIC DNA]</scope>
    <source>
        <strain evidence="1 2">WCHAc060115</strain>
    </source>
</reference>
<dbReference type="RefSeq" id="WP_213072519.1">
    <property type="nucleotide sequence ID" value="NZ_RAXT01000066.1"/>
</dbReference>
<dbReference type="Proteomes" id="UP000280405">
    <property type="component" value="Unassembled WGS sequence"/>
</dbReference>
<protein>
    <submittedName>
        <fullName evidence="1">Uncharacterized protein</fullName>
    </submittedName>
</protein>
<dbReference type="EMBL" id="RAXT01000066">
    <property type="protein sequence ID" value="RKG34986.1"/>
    <property type="molecule type" value="Genomic_DNA"/>
</dbReference>
<gene>
    <name evidence="1" type="ORF">D7V20_17045</name>
</gene>
<feature type="non-terminal residue" evidence="1">
    <location>
        <position position="1"/>
    </location>
</feature>
<comment type="caution">
    <text evidence="1">The sequence shown here is derived from an EMBL/GenBank/DDBJ whole genome shotgun (WGS) entry which is preliminary data.</text>
</comment>
<organism evidence="1 2">
    <name type="scientific">Acinetobacter rongchengensis</name>
    <dbReference type="NCBI Taxonomy" id="2419601"/>
    <lineage>
        <taxon>Bacteria</taxon>
        <taxon>Pseudomonadati</taxon>
        <taxon>Pseudomonadota</taxon>
        <taxon>Gammaproteobacteria</taxon>
        <taxon>Moraxellales</taxon>
        <taxon>Moraxellaceae</taxon>
        <taxon>Acinetobacter</taxon>
    </lineage>
</organism>
<name>A0A3A8ENB9_9GAMM</name>